<evidence type="ECO:0000313" key="12">
    <source>
        <dbReference type="EMBL" id="ADZ82424.1"/>
    </source>
</evidence>
<dbReference type="RefSeq" id="WP_013655725.1">
    <property type="nucleotide sequence ID" value="NC_015275.1"/>
</dbReference>
<keyword evidence="5 10" id="KW-0762">Sugar transport</keyword>
<organism evidence="12 13">
    <name type="scientific">Cellulosilyticum lentocellum (strain ATCC 49066 / DSM 5427 / NCIMB 11756 / RHM5)</name>
    <name type="common">Clostridium lentocellum</name>
    <dbReference type="NCBI Taxonomy" id="642492"/>
    <lineage>
        <taxon>Bacteria</taxon>
        <taxon>Bacillati</taxon>
        <taxon>Bacillota</taxon>
        <taxon>Clostridia</taxon>
        <taxon>Lachnospirales</taxon>
        <taxon>Cellulosilyticaceae</taxon>
        <taxon>Cellulosilyticum</taxon>
    </lineage>
</organism>
<dbReference type="HOGENOM" id="CLU_016047_0_3_9"/>
<evidence type="ECO:0000259" key="11">
    <source>
        <dbReference type="PROSITE" id="PS50928"/>
    </source>
</evidence>
<evidence type="ECO:0000256" key="9">
    <source>
        <dbReference type="RuleBase" id="RU363032"/>
    </source>
</evidence>
<evidence type="ECO:0000256" key="8">
    <source>
        <dbReference type="ARBA" id="ARBA00023136"/>
    </source>
</evidence>
<dbReference type="InterPro" id="IPR035906">
    <property type="entry name" value="MetI-like_sf"/>
</dbReference>
<dbReference type="PROSITE" id="PS50928">
    <property type="entry name" value="ABC_TM1"/>
    <property type="match status" value="1"/>
</dbReference>
<dbReference type="SUPFAM" id="SSF160964">
    <property type="entry name" value="MalF N-terminal region-like"/>
    <property type="match status" value="1"/>
</dbReference>
<keyword evidence="7 9" id="KW-1133">Transmembrane helix</keyword>
<dbReference type="Gene3D" id="1.10.3720.10">
    <property type="entry name" value="MetI-like"/>
    <property type="match status" value="1"/>
</dbReference>
<feature type="transmembrane region" description="Helical" evidence="9">
    <location>
        <begin position="80"/>
        <end position="102"/>
    </location>
</feature>
<dbReference type="SUPFAM" id="SSF161098">
    <property type="entry name" value="MetI-like"/>
    <property type="match status" value="1"/>
</dbReference>
<dbReference type="KEGG" id="cle:Clole_0691"/>
<keyword evidence="4 10" id="KW-1003">Cell membrane</keyword>
<feature type="transmembrane region" description="Helical" evidence="9">
    <location>
        <begin position="15"/>
        <end position="31"/>
    </location>
</feature>
<evidence type="ECO:0000313" key="13">
    <source>
        <dbReference type="Proteomes" id="UP000008467"/>
    </source>
</evidence>
<feature type="transmembrane region" description="Helical" evidence="9">
    <location>
        <begin position="407"/>
        <end position="427"/>
    </location>
</feature>
<gene>
    <name evidence="12" type="ordered locus">Clole_0691</name>
</gene>
<feature type="transmembrane region" description="Helical" evidence="9">
    <location>
        <begin position="37"/>
        <end position="59"/>
    </location>
</feature>
<evidence type="ECO:0000256" key="10">
    <source>
        <dbReference type="RuleBase" id="RU367050"/>
    </source>
</evidence>
<dbReference type="EMBL" id="CP002582">
    <property type="protein sequence ID" value="ADZ82424.1"/>
    <property type="molecule type" value="Genomic_DNA"/>
</dbReference>
<evidence type="ECO:0000256" key="6">
    <source>
        <dbReference type="ARBA" id="ARBA00022692"/>
    </source>
</evidence>
<dbReference type="CDD" id="cd06261">
    <property type="entry name" value="TM_PBP2"/>
    <property type="match status" value="1"/>
</dbReference>
<evidence type="ECO:0000256" key="3">
    <source>
        <dbReference type="ARBA" id="ARBA00022448"/>
    </source>
</evidence>
<dbReference type="PANTHER" id="PTHR47314:SF1">
    <property type="entry name" value="MALTOSE_MALTODEXTRIN TRANSPORT SYSTEM PERMEASE PROTEIN MALF"/>
    <property type="match status" value="1"/>
</dbReference>
<comment type="function">
    <text evidence="10">Part of the ABC transporter complex MalEFGK involved in maltose/maltodextrin import. Probably responsible for the translocation of the substrate across the membrane.</text>
</comment>
<feature type="transmembrane region" description="Helical" evidence="9">
    <location>
        <begin position="203"/>
        <end position="227"/>
    </location>
</feature>
<proteinExistence type="inferred from homology"/>
<dbReference type="GO" id="GO:1990060">
    <property type="term" value="C:maltose transport complex"/>
    <property type="evidence" value="ECO:0007669"/>
    <property type="project" value="TreeGrafter"/>
</dbReference>
<feature type="transmembrane region" description="Helical" evidence="9">
    <location>
        <begin position="239"/>
        <end position="259"/>
    </location>
</feature>
<evidence type="ECO:0000256" key="5">
    <source>
        <dbReference type="ARBA" id="ARBA00022597"/>
    </source>
</evidence>
<feature type="transmembrane region" description="Helical" evidence="9">
    <location>
        <begin position="343"/>
        <end position="363"/>
    </location>
</feature>
<accession>F2JNS6</accession>
<feature type="domain" description="ABC transmembrane type-1" evidence="11">
    <location>
        <begin position="204"/>
        <end position="428"/>
    </location>
</feature>
<sequence>MQTNLQTDGSSRKKVLLTSILFMGLGHIVYLKEYIKGAFYALIELMMLAFSPIVVQKLINMITLGSPQPNLPVKQRDNSIFMLIDGVIILAIVFIFIAIYVISVRSALNSYEEYCIQGQFKSEKKILSDTAQKAFPILGLAPTVGLVLFFVVVPLVFSACVAFTNYAAPNHIPPNNTVDWVGFANFKAMFGGSAAWSTGFARVAIWTVVWGAFATMTCYFGGMIMAVILQQSKLKLAPVFRTIFILPYAVPAIVSMLVWQNLLNGSFGIVNRTLVELGLISGTIPWLSNEWLAKFVCVLINLWAGFPYFMLLIMGSMTAISSDIYEAAKIDGASEFQIFKKMILPIVLYQTTPLIIMSFTHNINNFGAIFFLTSGNPVVADSTTTGAGGTDILVTWIYKLTVNLLKYNYAAVLAVVIFVVLAPFAIYNFRKTKSYKDGEI</sequence>
<dbReference type="Proteomes" id="UP000008467">
    <property type="component" value="Chromosome"/>
</dbReference>
<keyword evidence="8 9" id="KW-0472">Membrane</keyword>
<dbReference type="GO" id="GO:0015423">
    <property type="term" value="F:ABC-type maltose transporter activity"/>
    <property type="evidence" value="ECO:0007669"/>
    <property type="project" value="TreeGrafter"/>
</dbReference>
<evidence type="ECO:0000256" key="7">
    <source>
        <dbReference type="ARBA" id="ARBA00022989"/>
    </source>
</evidence>
<comment type="similarity">
    <text evidence="2 10">Belongs to the binding-protein-dependent transport system permease family. MalFG subfamily.</text>
</comment>
<keyword evidence="3 9" id="KW-0813">Transport</keyword>
<evidence type="ECO:0000256" key="2">
    <source>
        <dbReference type="ARBA" id="ARBA00009047"/>
    </source>
</evidence>
<dbReference type="InterPro" id="IPR000515">
    <property type="entry name" value="MetI-like"/>
</dbReference>
<dbReference type="GO" id="GO:0042956">
    <property type="term" value="P:maltodextrin transmembrane transport"/>
    <property type="evidence" value="ECO:0007669"/>
    <property type="project" value="TreeGrafter"/>
</dbReference>
<name>F2JNS6_CELLD</name>
<evidence type="ECO:0000256" key="1">
    <source>
        <dbReference type="ARBA" id="ARBA00004651"/>
    </source>
</evidence>
<dbReference type="eggNOG" id="COG1175">
    <property type="taxonomic scope" value="Bacteria"/>
</dbReference>
<keyword evidence="6 9" id="KW-0812">Transmembrane</keyword>
<evidence type="ECO:0000256" key="4">
    <source>
        <dbReference type="ARBA" id="ARBA00022475"/>
    </source>
</evidence>
<reference evidence="12 13" key="1">
    <citation type="journal article" date="2011" name="J. Bacteriol.">
        <title>Complete genome sequence of the cellulose-degrading bacterium Cellulosilyticum lentocellum.</title>
        <authorList>
            <consortium name="US DOE Joint Genome Institute"/>
            <person name="Miller D.A."/>
            <person name="Suen G."/>
            <person name="Bruce D."/>
            <person name="Copeland A."/>
            <person name="Cheng J.F."/>
            <person name="Detter C."/>
            <person name="Goodwin L.A."/>
            <person name="Han C.S."/>
            <person name="Hauser L.J."/>
            <person name="Land M.L."/>
            <person name="Lapidus A."/>
            <person name="Lucas S."/>
            <person name="Meincke L."/>
            <person name="Pitluck S."/>
            <person name="Tapia R."/>
            <person name="Teshima H."/>
            <person name="Woyke T."/>
            <person name="Fox B.G."/>
            <person name="Angert E.R."/>
            <person name="Currie C.R."/>
        </authorList>
    </citation>
    <scope>NUCLEOTIDE SEQUENCE [LARGE SCALE GENOMIC DNA]</scope>
    <source>
        <strain evidence="13">ATCC 49066 / DSM 5427 / NCIMB 11756 / RHM5</strain>
    </source>
</reference>
<feature type="transmembrane region" description="Helical" evidence="9">
    <location>
        <begin position="291"/>
        <end position="313"/>
    </location>
</feature>
<dbReference type="AlphaFoldDB" id="F2JNS6"/>
<dbReference type="Pfam" id="PF00528">
    <property type="entry name" value="BPD_transp_1"/>
    <property type="match status" value="1"/>
</dbReference>
<protein>
    <recommendedName>
        <fullName evidence="10">Maltose/maltodextrin transport system permease protein</fullName>
    </recommendedName>
</protein>
<dbReference type="STRING" id="642492.Clole_0691"/>
<comment type="subcellular location">
    <subcellularLocation>
        <location evidence="1 9">Cell membrane</location>
        <topology evidence="1 9">Multi-pass membrane protein</topology>
    </subcellularLocation>
</comment>
<dbReference type="PANTHER" id="PTHR47314">
    <property type="entry name" value="MALTOSE/MALTODEXTRIN TRANSPORT SYSTEM PERMEASE PROTEIN MALF"/>
    <property type="match status" value="1"/>
</dbReference>
<keyword evidence="13" id="KW-1185">Reference proteome</keyword>